<reference evidence="2" key="3">
    <citation type="submission" date="2025-08" db="UniProtKB">
        <authorList>
            <consortium name="Ensembl"/>
        </authorList>
    </citation>
    <scope>IDENTIFICATION</scope>
</reference>
<proteinExistence type="predicted"/>
<dbReference type="OMA" id="HELNEMF"/>
<reference evidence="2" key="4">
    <citation type="submission" date="2025-09" db="UniProtKB">
        <authorList>
            <consortium name="Ensembl"/>
        </authorList>
    </citation>
    <scope>IDENTIFICATION</scope>
</reference>
<reference evidence="3" key="1">
    <citation type="journal article" date="2014" name="PLoS ONE">
        <title>The genome and linkage map of the northern pike (Esox lucius): conserved synteny revealed between the salmonid sister group and the Neoteleostei.</title>
        <authorList>
            <person name="Rondeau E.B."/>
            <person name="Minkley D.R."/>
            <person name="Leong J.S."/>
            <person name="Messmer A.M."/>
            <person name="Jantzen J.R."/>
            <person name="von Schalburg K.R."/>
            <person name="Lemon C."/>
            <person name="Bird N.H."/>
            <person name="Koop B.F."/>
        </authorList>
    </citation>
    <scope>NUCLEOTIDE SEQUENCE</scope>
</reference>
<organism evidence="2 3">
    <name type="scientific">Esox lucius</name>
    <name type="common">Northern pike</name>
    <dbReference type="NCBI Taxonomy" id="8010"/>
    <lineage>
        <taxon>Eukaryota</taxon>
        <taxon>Metazoa</taxon>
        <taxon>Chordata</taxon>
        <taxon>Craniata</taxon>
        <taxon>Vertebrata</taxon>
        <taxon>Euteleostomi</taxon>
        <taxon>Actinopterygii</taxon>
        <taxon>Neopterygii</taxon>
        <taxon>Teleostei</taxon>
        <taxon>Protacanthopterygii</taxon>
        <taxon>Esociformes</taxon>
        <taxon>Esocidae</taxon>
        <taxon>Esox</taxon>
    </lineage>
</organism>
<sequence length="205" mass="23394">LVTTPTLLHHFSYTYHFSQEEQKVCHLIQHSHPTEGRRSSEAQRKTITHRGRERQAYRDRYTGVPVHELNEMFQTPEAAFQTADEKTGKSVPVVQILQNNPERLYYSQDQRTKCQRTCVEPRIYTNPFNTRQHRTWGYILGQGALSQGDGEVHQPEEHQQVAQLQHEDVAVVEALATVESKGALGARADLCDVGLTERLGRGTGY</sequence>
<dbReference type="GeneTree" id="ENSGT01030000235480"/>
<dbReference type="Bgee" id="ENSELUG00000000598">
    <property type="expression patterns" value="Expressed in liver and 4 other cell types or tissues"/>
</dbReference>
<protein>
    <submittedName>
        <fullName evidence="2">Uncharacterized protein</fullName>
    </submittedName>
</protein>
<keyword evidence="3" id="KW-1185">Reference proteome</keyword>
<accession>A0A3P9A5Y0</accession>
<name>A0A3P9A5Y0_ESOLU</name>
<evidence type="ECO:0000256" key="1">
    <source>
        <dbReference type="SAM" id="MobiDB-lite"/>
    </source>
</evidence>
<dbReference type="AlphaFoldDB" id="A0A3P9A5Y0"/>
<dbReference type="InParanoid" id="A0A3P9A5Y0"/>
<evidence type="ECO:0000313" key="2">
    <source>
        <dbReference type="Ensembl" id="ENSELUP00000036590.1"/>
    </source>
</evidence>
<evidence type="ECO:0000313" key="3">
    <source>
        <dbReference type="Proteomes" id="UP000265140"/>
    </source>
</evidence>
<feature type="compositionally biased region" description="Basic and acidic residues" evidence="1">
    <location>
        <begin position="32"/>
        <end position="44"/>
    </location>
</feature>
<reference evidence="2" key="2">
    <citation type="submission" date="2020-02" db="EMBL/GenBank/DDBJ databases">
        <title>Esox lucius (northern pike) genome, fEsoLuc1, primary haplotype.</title>
        <authorList>
            <person name="Myers G."/>
            <person name="Karagic N."/>
            <person name="Meyer A."/>
            <person name="Pippel M."/>
            <person name="Reichard M."/>
            <person name="Winkler S."/>
            <person name="Tracey A."/>
            <person name="Sims Y."/>
            <person name="Howe K."/>
            <person name="Rhie A."/>
            <person name="Formenti G."/>
            <person name="Durbin R."/>
            <person name="Fedrigo O."/>
            <person name="Jarvis E.D."/>
        </authorList>
    </citation>
    <scope>NUCLEOTIDE SEQUENCE [LARGE SCALE GENOMIC DNA]</scope>
</reference>
<dbReference type="Ensembl" id="ENSELUT00000025328.3">
    <property type="protein sequence ID" value="ENSELUP00000036590.1"/>
    <property type="gene ID" value="ENSELUG00000000598.3"/>
</dbReference>
<dbReference type="Proteomes" id="UP000265140">
    <property type="component" value="Chromosome 8"/>
</dbReference>
<feature type="region of interest" description="Disordered" evidence="1">
    <location>
        <begin position="31"/>
        <end position="50"/>
    </location>
</feature>